<protein>
    <recommendedName>
        <fullName evidence="3">DUF8017 domain-containing protein</fullName>
    </recommendedName>
</protein>
<dbReference type="Proteomes" id="UP001501710">
    <property type="component" value="Unassembled WGS sequence"/>
</dbReference>
<keyword evidence="5" id="KW-1185">Reference proteome</keyword>
<dbReference type="RefSeq" id="WP_344893526.1">
    <property type="nucleotide sequence ID" value="NZ_BAABAS010000005.1"/>
</dbReference>
<feature type="region of interest" description="Disordered" evidence="1">
    <location>
        <begin position="91"/>
        <end position="117"/>
    </location>
</feature>
<gene>
    <name evidence="4" type="ORF">GCM10022254_20630</name>
</gene>
<dbReference type="EMBL" id="BAABAS010000005">
    <property type="protein sequence ID" value="GAA4229051.1"/>
    <property type="molecule type" value="Genomic_DNA"/>
</dbReference>
<evidence type="ECO:0000256" key="1">
    <source>
        <dbReference type="SAM" id="MobiDB-lite"/>
    </source>
</evidence>
<evidence type="ECO:0000259" key="3">
    <source>
        <dbReference type="Pfam" id="PF26056"/>
    </source>
</evidence>
<evidence type="ECO:0000256" key="2">
    <source>
        <dbReference type="SAM" id="Phobius"/>
    </source>
</evidence>
<comment type="caution">
    <text evidence="4">The sequence shown here is derived from an EMBL/GenBank/DDBJ whole genome shotgun (WGS) entry which is preliminary data.</text>
</comment>
<evidence type="ECO:0000313" key="5">
    <source>
        <dbReference type="Proteomes" id="UP001501710"/>
    </source>
</evidence>
<reference evidence="5" key="1">
    <citation type="journal article" date="2019" name="Int. J. Syst. Evol. Microbiol.">
        <title>The Global Catalogue of Microorganisms (GCM) 10K type strain sequencing project: providing services to taxonomists for standard genome sequencing and annotation.</title>
        <authorList>
            <consortium name="The Broad Institute Genomics Platform"/>
            <consortium name="The Broad Institute Genome Sequencing Center for Infectious Disease"/>
            <person name="Wu L."/>
            <person name="Ma J."/>
        </authorList>
    </citation>
    <scope>NUCLEOTIDE SEQUENCE [LARGE SCALE GENOMIC DNA]</scope>
    <source>
        <strain evidence="5">JCM 17440</strain>
    </source>
</reference>
<feature type="compositionally biased region" description="Gly residues" evidence="1">
    <location>
        <begin position="1"/>
        <end position="12"/>
    </location>
</feature>
<feature type="transmembrane region" description="Helical" evidence="2">
    <location>
        <begin position="59"/>
        <end position="80"/>
    </location>
</feature>
<dbReference type="Pfam" id="PF26056">
    <property type="entry name" value="DUF8017"/>
    <property type="match status" value="1"/>
</dbReference>
<proteinExistence type="predicted"/>
<keyword evidence="2" id="KW-0472">Membrane</keyword>
<evidence type="ECO:0000313" key="4">
    <source>
        <dbReference type="EMBL" id="GAA4229051.1"/>
    </source>
</evidence>
<keyword evidence="2" id="KW-0812">Transmembrane</keyword>
<name>A0ABP8BWX8_9ACTN</name>
<organism evidence="4 5">
    <name type="scientific">Actinomadura meridiana</name>
    <dbReference type="NCBI Taxonomy" id="559626"/>
    <lineage>
        <taxon>Bacteria</taxon>
        <taxon>Bacillati</taxon>
        <taxon>Actinomycetota</taxon>
        <taxon>Actinomycetes</taxon>
        <taxon>Streptosporangiales</taxon>
        <taxon>Thermomonosporaceae</taxon>
        <taxon>Actinomadura</taxon>
    </lineage>
</organism>
<feature type="region of interest" description="Disordered" evidence="1">
    <location>
        <begin position="1"/>
        <end position="49"/>
    </location>
</feature>
<keyword evidence="2" id="KW-1133">Transmembrane helix</keyword>
<dbReference type="InterPro" id="IPR058330">
    <property type="entry name" value="DUF8017"/>
</dbReference>
<feature type="compositionally biased region" description="Pro residues" evidence="1">
    <location>
        <begin position="98"/>
        <end position="107"/>
    </location>
</feature>
<sequence length="306" mass="32439">MTGDKGFGGIGDDSGRDNPYPLPGQDWETPQNDTPPPPTPGDPSSFIGGRSVRSRPSRIWLAFLGPFVAFMLVIATWAGYEFYQLSQDPDVEDEYSSAPPPDSPEPEPSSTVPPRVRGWKAVSSAKYGLTYDVSPSWRILPSGTLHGYEGVNGGNPVMMSSGAEFREGACKDGDDEYDRADTGFNQYVVGDVLKVANHAANKWATNGYSEEGAPAPVVTLSAPKTVRVGRARAVYIRADVVVKAGKKCSPPKAVVHTVAVPGVAPGLTTVFVLLADQGVPDALPNADMRKILASLRPNPTPTSNGA</sequence>
<feature type="domain" description="DUF8017" evidence="3">
    <location>
        <begin position="112"/>
        <end position="298"/>
    </location>
</feature>
<accession>A0ABP8BWX8</accession>